<keyword evidence="1" id="KW-1133">Transmembrane helix</keyword>
<keyword evidence="1" id="KW-0472">Membrane</keyword>
<dbReference type="Proteomes" id="UP001465976">
    <property type="component" value="Unassembled WGS sequence"/>
</dbReference>
<dbReference type="SUPFAM" id="SSF51695">
    <property type="entry name" value="PLC-like phosphodiesterases"/>
    <property type="match status" value="1"/>
</dbReference>
<organism evidence="2 3">
    <name type="scientific">Marasmius crinis-equi</name>
    <dbReference type="NCBI Taxonomy" id="585013"/>
    <lineage>
        <taxon>Eukaryota</taxon>
        <taxon>Fungi</taxon>
        <taxon>Dikarya</taxon>
        <taxon>Basidiomycota</taxon>
        <taxon>Agaricomycotina</taxon>
        <taxon>Agaricomycetes</taxon>
        <taxon>Agaricomycetidae</taxon>
        <taxon>Agaricales</taxon>
        <taxon>Marasmiineae</taxon>
        <taxon>Marasmiaceae</taxon>
        <taxon>Marasmius</taxon>
    </lineage>
</organism>
<dbReference type="Pfam" id="PF26146">
    <property type="entry name" value="PI-PLC_X"/>
    <property type="match status" value="1"/>
</dbReference>
<accession>A0ABR3FSF8</accession>
<feature type="transmembrane region" description="Helical" evidence="1">
    <location>
        <begin position="284"/>
        <end position="305"/>
    </location>
</feature>
<sequence>MDVESRFGAGKTTRYISVIPVRLPLLLTSSCILNPVPGCALFDGGPVLDYLKTVKAFLDAHPSEVLTLLFTNPEQQGVGDVWKPIFDESGLSPMAYTPPHVPLAYNGWPTLDEMITTGKRLVVFMDFGANVSQVPFILPEFEMIWETPFGFTNSSFPCSIDRISDSLPTEDHMYMINHSLNRNWTFLTSPLGLIGVDGPEIIVSDPGDAEVTNGVGSILANVARCAPLAQDRNPNFVLLDFVDKGEAFKAGEILNGLQPYPTPAATPSPSATSNSGSASGWKSGFMGISMGSVIAIGVGAGAVLVI</sequence>
<evidence type="ECO:0000256" key="1">
    <source>
        <dbReference type="SAM" id="Phobius"/>
    </source>
</evidence>
<dbReference type="InterPro" id="IPR051057">
    <property type="entry name" value="PI-PLC_domain"/>
</dbReference>
<dbReference type="InterPro" id="IPR017946">
    <property type="entry name" value="PLC-like_Pdiesterase_TIM-brl"/>
</dbReference>
<comment type="caution">
    <text evidence="2">The sequence shown here is derived from an EMBL/GenBank/DDBJ whole genome shotgun (WGS) entry which is preliminary data.</text>
</comment>
<dbReference type="PANTHER" id="PTHR13593:SF140">
    <property type="entry name" value="PLC-LIKE PHOSPHODIESTERASE"/>
    <property type="match status" value="1"/>
</dbReference>
<dbReference type="PANTHER" id="PTHR13593">
    <property type="match status" value="1"/>
</dbReference>
<keyword evidence="1" id="KW-0812">Transmembrane</keyword>
<name>A0ABR3FSF8_9AGAR</name>
<evidence type="ECO:0000313" key="2">
    <source>
        <dbReference type="EMBL" id="KAL0578399.1"/>
    </source>
</evidence>
<proteinExistence type="predicted"/>
<evidence type="ECO:0000313" key="3">
    <source>
        <dbReference type="Proteomes" id="UP001465976"/>
    </source>
</evidence>
<keyword evidence="3" id="KW-1185">Reference proteome</keyword>
<dbReference type="Gene3D" id="3.20.20.190">
    <property type="entry name" value="Phosphatidylinositol (PI) phosphodiesterase"/>
    <property type="match status" value="1"/>
</dbReference>
<dbReference type="EMBL" id="JBAHYK010000100">
    <property type="protein sequence ID" value="KAL0578399.1"/>
    <property type="molecule type" value="Genomic_DNA"/>
</dbReference>
<protein>
    <submittedName>
        <fullName evidence="2">Uncharacterized protein</fullName>
    </submittedName>
</protein>
<gene>
    <name evidence="2" type="ORF">V5O48_003590</name>
</gene>
<reference evidence="2 3" key="1">
    <citation type="submission" date="2024-02" db="EMBL/GenBank/DDBJ databases">
        <title>A draft genome for the cacao thread blight pathogen Marasmius crinis-equi.</title>
        <authorList>
            <person name="Cohen S.P."/>
            <person name="Baruah I.K."/>
            <person name="Amoako-Attah I."/>
            <person name="Bukari Y."/>
            <person name="Meinhardt L.W."/>
            <person name="Bailey B.A."/>
        </authorList>
    </citation>
    <scope>NUCLEOTIDE SEQUENCE [LARGE SCALE GENOMIC DNA]</scope>
    <source>
        <strain evidence="2 3">GH-76</strain>
    </source>
</reference>